<comment type="caution">
    <text evidence="2">The sequence shown here is derived from an EMBL/GenBank/DDBJ whole genome shotgun (WGS) entry which is preliminary data.</text>
</comment>
<dbReference type="InterPro" id="IPR005135">
    <property type="entry name" value="Endo/exonuclease/phosphatase"/>
</dbReference>
<evidence type="ECO:0000313" key="3">
    <source>
        <dbReference type="Proteomes" id="UP000225706"/>
    </source>
</evidence>
<dbReference type="SUPFAM" id="SSF56672">
    <property type="entry name" value="DNA/RNA polymerases"/>
    <property type="match status" value="1"/>
</dbReference>
<dbReference type="SUPFAM" id="SSF56219">
    <property type="entry name" value="DNase I-like"/>
    <property type="match status" value="1"/>
</dbReference>
<dbReference type="PANTHER" id="PTHR33332">
    <property type="entry name" value="REVERSE TRANSCRIPTASE DOMAIN-CONTAINING PROTEIN"/>
    <property type="match status" value="1"/>
</dbReference>
<protein>
    <submittedName>
        <fullName evidence="2">Putative RNA-directed DNA polymerase from transposon X-element</fullName>
    </submittedName>
</protein>
<accession>A0A2B4RF62</accession>
<dbReference type="Pfam" id="PF00078">
    <property type="entry name" value="RVT_1"/>
    <property type="match status" value="1"/>
</dbReference>
<dbReference type="EMBL" id="LSMT01000647">
    <property type="protein sequence ID" value="PFX15453.1"/>
    <property type="molecule type" value="Genomic_DNA"/>
</dbReference>
<organism evidence="2 3">
    <name type="scientific">Stylophora pistillata</name>
    <name type="common">Smooth cauliflower coral</name>
    <dbReference type="NCBI Taxonomy" id="50429"/>
    <lineage>
        <taxon>Eukaryota</taxon>
        <taxon>Metazoa</taxon>
        <taxon>Cnidaria</taxon>
        <taxon>Anthozoa</taxon>
        <taxon>Hexacorallia</taxon>
        <taxon>Scleractinia</taxon>
        <taxon>Astrocoeniina</taxon>
        <taxon>Pocilloporidae</taxon>
        <taxon>Stylophora</taxon>
    </lineage>
</organism>
<keyword evidence="2" id="KW-0808">Transferase</keyword>
<dbReference type="AlphaFoldDB" id="A0A2B4RF62"/>
<dbReference type="OrthoDB" id="5989507at2759"/>
<dbReference type="InterPro" id="IPR036691">
    <property type="entry name" value="Endo/exonu/phosph_ase_sf"/>
</dbReference>
<dbReference type="CDD" id="cd01650">
    <property type="entry name" value="RT_nLTR_like"/>
    <property type="match status" value="1"/>
</dbReference>
<dbReference type="InterPro" id="IPR000477">
    <property type="entry name" value="RT_dom"/>
</dbReference>
<keyword evidence="3" id="KW-1185">Reference proteome</keyword>
<dbReference type="PROSITE" id="PS50878">
    <property type="entry name" value="RT_POL"/>
    <property type="match status" value="1"/>
</dbReference>
<dbReference type="Pfam" id="PF03372">
    <property type="entry name" value="Exo_endo_phos"/>
    <property type="match status" value="1"/>
</dbReference>
<name>A0A2B4RF62_STYPI</name>
<feature type="domain" description="Reverse transcriptase" evidence="1">
    <location>
        <begin position="467"/>
        <end position="731"/>
    </location>
</feature>
<evidence type="ECO:0000259" key="1">
    <source>
        <dbReference type="PROSITE" id="PS50878"/>
    </source>
</evidence>
<dbReference type="Proteomes" id="UP000225706">
    <property type="component" value="Unassembled WGS sequence"/>
</dbReference>
<dbReference type="InterPro" id="IPR043502">
    <property type="entry name" value="DNA/RNA_pol_sf"/>
</dbReference>
<keyword evidence="2" id="KW-0695">RNA-directed DNA polymerase</keyword>
<dbReference type="Gene3D" id="3.60.10.10">
    <property type="entry name" value="Endonuclease/exonuclease/phosphatase"/>
    <property type="match status" value="1"/>
</dbReference>
<sequence length="774" mass="88333">MSYCNTSTFSEVSEDGLDSLAWYQANIREYYKFNLKIAYLNINSLINKIDEIKEMLRRNMFDILFIAETKIDATTSTFLLAQPGLRIVRGDRKKGGGGLIAYIRADLSVYRRAKLEPEGVESIYLDVKDNNNSRSLFCACYRSPGKCNKLEFMTSLSSAAETMYNTRKELLLLGDFNQDINNEHFVASGNLHLGLSDHYLVFVVRKNKIPRPKPRFVEYRSMKHFDHQKFMVDLSEIPWGTAYCFSDVNDVWGHWSKLFKDVLDSNAPIKKKWVRGNQLPWITPLIQRKIVLQNRLFKRYRTNLKDNTWITYKQQRNKVTSPKRKGISRFCYDTASGAKHPGEFWKKMKPLPPNSGINKLSNITLVENGVVTTEPRQVVEISNSYFANEVSTNHRENDFNDHPSVHLIASKKLLDQFVFQPVSCGYVRQILDNLNPRKAVGVDGISPRLLRLAAPILTEEITQLINYLIMNQSRPAEWKSGNLTPVFKKDEDTRKENYRPVSNLTAISKVYEKVMFDQLCGAFHEHLSPNLSGFLKKHSCCTALLKMTEDWRRSLDIREAVIAVAVDLSKAFDSINHNLLLAKLKAYGSSPSALNLISSYLLGRRQRVKLSGVCSSYSEVMVGVPQGSLLGPLLFNIYINDLNYAIPDVSLRLYADDTTMYASDVSPMVLEFVVNNGLERLSSWFRENHLVINNTKTQAVPIGPCKYSYDLAIHSSVIETLPSIKILGVELDSMLSFKDHITKQLQKLWNGLPTSVKLANNINLFKKLLRTLEL</sequence>
<reference evidence="3" key="1">
    <citation type="journal article" date="2017" name="bioRxiv">
        <title>Comparative analysis of the genomes of Stylophora pistillata and Acropora digitifera provides evidence for extensive differences between species of corals.</title>
        <authorList>
            <person name="Voolstra C.R."/>
            <person name="Li Y."/>
            <person name="Liew Y.J."/>
            <person name="Baumgarten S."/>
            <person name="Zoccola D."/>
            <person name="Flot J.-F."/>
            <person name="Tambutte S."/>
            <person name="Allemand D."/>
            <person name="Aranda M."/>
        </authorList>
    </citation>
    <scope>NUCLEOTIDE SEQUENCE [LARGE SCALE GENOMIC DNA]</scope>
</reference>
<keyword evidence="2" id="KW-0548">Nucleotidyltransferase</keyword>
<proteinExistence type="predicted"/>
<evidence type="ECO:0000313" key="2">
    <source>
        <dbReference type="EMBL" id="PFX15453.1"/>
    </source>
</evidence>
<gene>
    <name evidence="2" type="ORF">AWC38_SpisGene20326</name>
</gene>
<dbReference type="GO" id="GO:0003964">
    <property type="term" value="F:RNA-directed DNA polymerase activity"/>
    <property type="evidence" value="ECO:0007669"/>
    <property type="project" value="UniProtKB-KW"/>
</dbReference>